<feature type="domain" description="RRM" evidence="2">
    <location>
        <begin position="25"/>
        <end position="103"/>
    </location>
</feature>
<evidence type="ECO:0000259" key="2">
    <source>
        <dbReference type="PROSITE" id="PS50102"/>
    </source>
</evidence>
<dbReference type="PANTHER" id="PTHR34427:SF5">
    <property type="entry name" value="DUF4283 DOMAIN-CONTAINING PROTEIN"/>
    <property type="match status" value="1"/>
</dbReference>
<dbReference type="Proteomes" id="UP000187203">
    <property type="component" value="Unassembled WGS sequence"/>
</dbReference>
<name>A0A1R3JH36_9ROSI</name>
<dbReference type="SUPFAM" id="SSF54928">
    <property type="entry name" value="RNA-binding domain, RBD"/>
    <property type="match status" value="1"/>
</dbReference>
<keyword evidence="4" id="KW-1185">Reference proteome</keyword>
<dbReference type="InterPro" id="IPR035979">
    <property type="entry name" value="RBD_domain_sf"/>
</dbReference>
<reference evidence="4" key="1">
    <citation type="submission" date="2013-09" db="EMBL/GenBank/DDBJ databases">
        <title>Corchorus olitorius genome sequencing.</title>
        <authorList>
            <person name="Alam M."/>
            <person name="Haque M.S."/>
            <person name="Islam M.S."/>
            <person name="Emdad E.M."/>
            <person name="Islam M.M."/>
            <person name="Ahmed B."/>
            <person name="Halim A."/>
            <person name="Hossen Q.M.M."/>
            <person name="Hossain M.Z."/>
            <person name="Ahmed R."/>
            <person name="Khan M.M."/>
            <person name="Islam R."/>
            <person name="Rashid M.M."/>
            <person name="Khan S.A."/>
            <person name="Rahman M.S."/>
            <person name="Alam M."/>
            <person name="Yahiya A.S."/>
            <person name="Khan M.S."/>
            <person name="Azam M.S."/>
            <person name="Haque T."/>
            <person name="Lashkar M.Z.H."/>
            <person name="Akhand A.I."/>
            <person name="Morshed G."/>
            <person name="Roy S."/>
            <person name="Uddin K.S."/>
            <person name="Rabeya T."/>
            <person name="Hossain A.S."/>
            <person name="Chowdhury A."/>
            <person name="Snigdha A.R."/>
            <person name="Mortoza M.S."/>
            <person name="Matin S.A."/>
            <person name="Hoque S.M.E."/>
            <person name="Islam M.K."/>
            <person name="Roy D.K."/>
            <person name="Haider R."/>
            <person name="Moosa M.M."/>
            <person name="Elias S.M."/>
            <person name="Hasan A.M."/>
            <person name="Jahan S."/>
            <person name="Shafiuddin M."/>
            <person name="Mahmood N."/>
            <person name="Shommy N.S."/>
        </authorList>
    </citation>
    <scope>NUCLEOTIDE SEQUENCE [LARGE SCALE GENOMIC DNA]</scope>
    <source>
        <strain evidence="4">cv. O-4</strain>
    </source>
</reference>
<keyword evidence="1" id="KW-0694">RNA-binding</keyword>
<dbReference type="OrthoDB" id="439808at2759"/>
<organism evidence="3 4">
    <name type="scientific">Corchorus olitorius</name>
    <dbReference type="NCBI Taxonomy" id="93759"/>
    <lineage>
        <taxon>Eukaryota</taxon>
        <taxon>Viridiplantae</taxon>
        <taxon>Streptophyta</taxon>
        <taxon>Embryophyta</taxon>
        <taxon>Tracheophyta</taxon>
        <taxon>Spermatophyta</taxon>
        <taxon>Magnoliopsida</taxon>
        <taxon>eudicotyledons</taxon>
        <taxon>Gunneridae</taxon>
        <taxon>Pentapetalae</taxon>
        <taxon>rosids</taxon>
        <taxon>malvids</taxon>
        <taxon>Malvales</taxon>
        <taxon>Malvaceae</taxon>
        <taxon>Grewioideae</taxon>
        <taxon>Apeibeae</taxon>
        <taxon>Corchorus</taxon>
    </lineage>
</organism>
<dbReference type="InterPro" id="IPR000504">
    <property type="entry name" value="RRM_dom"/>
</dbReference>
<evidence type="ECO:0000256" key="1">
    <source>
        <dbReference type="PROSITE-ProRule" id="PRU00176"/>
    </source>
</evidence>
<dbReference type="PROSITE" id="PS50102">
    <property type="entry name" value="RRM"/>
    <property type="match status" value="1"/>
</dbReference>
<dbReference type="AlphaFoldDB" id="A0A1R3JH36"/>
<evidence type="ECO:0000313" key="3">
    <source>
        <dbReference type="EMBL" id="OMO94154.1"/>
    </source>
</evidence>
<dbReference type="InterPro" id="IPR012677">
    <property type="entry name" value="Nucleotide-bd_a/b_plait_sf"/>
</dbReference>
<comment type="caution">
    <text evidence="3">The sequence shown here is derived from an EMBL/GenBank/DDBJ whole genome shotgun (WGS) entry which is preliminary data.</text>
</comment>
<evidence type="ECO:0000313" key="4">
    <source>
        <dbReference type="Proteomes" id="UP000187203"/>
    </source>
</evidence>
<dbReference type="Gene3D" id="3.30.70.330">
    <property type="match status" value="1"/>
</dbReference>
<protein>
    <recommendedName>
        <fullName evidence="2">RRM domain-containing protein</fullName>
    </recommendedName>
</protein>
<accession>A0A1R3JH36</accession>
<dbReference type="EMBL" id="AWUE01016115">
    <property type="protein sequence ID" value="OMO94154.1"/>
    <property type="molecule type" value="Genomic_DNA"/>
</dbReference>
<dbReference type="Pfam" id="PF00076">
    <property type="entry name" value="RRM_1"/>
    <property type="match status" value="1"/>
</dbReference>
<dbReference type="CDD" id="cd00590">
    <property type="entry name" value="RRM_SF"/>
    <property type="match status" value="1"/>
</dbReference>
<sequence>MVVRMTERWFSGQVREAFDWRSSLFSVFISNLSRRVSRLLLWDAFMDYGRVADVFIQRRSRQIGSTTFAFVRYWNEKDALLALENANQGYLEGVRIRTHEAIDTRRQGRGERGKAHMAVYKNIDRRNSTEAKIDGRSYIDVVKTGKDRSNQIEKDCSRDKGADNEQRRNSDLGVSMVVVDGEMGKHSLTKSISQAEVETLDLDVEITQEEMKWLENCVIGRLNQNIMFDQVKETVAVLNLDAVVIPLSNVIILLQFQNMEDAQSFIEHPGEFMDICCSKFHFWDDSGEETVNEVWLKLEGFPLFLWHQNFFKELTNRWGKFIKVAYITVERRTMVAAWILIEICDKITIPLVASGTWRRNKFSIKIVVDNGFSDDGISEDAGVKGFSVNELNDDCSCSGEKTLGTSPTLVNEDAINEVSEEVVLETVSRGEVVDSINNRMNVALEEELMCGGGYIAYNLEVSRDERINRDQERDSNFELGHEHAIVGLTQENGNSGSKELVCIGLHDVCLDGPIDSLESQPFTRGKSRNY</sequence>
<proteinExistence type="predicted"/>
<gene>
    <name evidence="3" type="ORF">COLO4_16499</name>
</gene>
<dbReference type="GO" id="GO:0003723">
    <property type="term" value="F:RNA binding"/>
    <property type="evidence" value="ECO:0007669"/>
    <property type="project" value="UniProtKB-UniRule"/>
</dbReference>
<dbReference type="SMART" id="SM00360">
    <property type="entry name" value="RRM"/>
    <property type="match status" value="1"/>
</dbReference>
<dbReference type="PANTHER" id="PTHR34427">
    <property type="entry name" value="DUF4283 DOMAIN PROTEIN"/>
    <property type="match status" value="1"/>
</dbReference>